<protein>
    <submittedName>
        <fullName evidence="1">Uncharacterized protein</fullName>
    </submittedName>
</protein>
<accession>B1MNB9</accession>
<dbReference type="AlphaFoldDB" id="B1MNB9"/>
<keyword evidence="2" id="KW-1185">Reference proteome</keyword>
<sequence length="115" mass="12857">MNPSGFHLHCDGAYPLPPLKIYGPRAAGTRNVLDCIAEMDLEDIEEMLASVRSQLPNPESVLWRYDKCELETYTALSAELKVNPRALNAELKHGCEFNWDSDGPEYSEDEEGEAA</sequence>
<name>B1MNB9_MYCA9</name>
<proteinExistence type="predicted"/>
<reference evidence="1 2" key="1">
    <citation type="journal article" date="2009" name="PLoS ONE">
        <title>Non mycobacterial virulence genes in the genome of the emerging pathogen Mycobacterium abscessus.</title>
        <authorList>
            <person name="Ripoll F."/>
            <person name="Pasek S."/>
            <person name="Schenowitz C."/>
            <person name="Dossat C."/>
            <person name="Barbe V."/>
            <person name="Rottman M."/>
            <person name="Macheras E."/>
            <person name="Heym B."/>
            <person name="Herrmann J.L."/>
            <person name="Daffe M."/>
            <person name="Brosch R."/>
            <person name="Risler J.L."/>
            <person name="Gaillard J.L."/>
        </authorList>
    </citation>
    <scope>NUCLEOTIDE SEQUENCE [LARGE SCALE GENOMIC DNA]</scope>
    <source>
        <strain evidence="2">ATCC 19977 / DSM 44196 / CCUG 20993 / CIP 104536 / JCM 13569 / NCTC 13031 / TMC 1543 / L948</strain>
    </source>
</reference>
<organism evidence="1 2">
    <name type="scientific">Mycobacteroides abscessus (strain ATCC 19977 / DSM 44196 / CCUG 20993 / CIP 104536 / JCM 13569 / NCTC 13031 / TMC 1543 / L948)</name>
    <name type="common">Mycobacterium abscessus</name>
    <dbReference type="NCBI Taxonomy" id="561007"/>
    <lineage>
        <taxon>Bacteria</taxon>
        <taxon>Bacillati</taxon>
        <taxon>Actinomycetota</taxon>
        <taxon>Actinomycetes</taxon>
        <taxon>Mycobacteriales</taxon>
        <taxon>Mycobacteriaceae</taxon>
        <taxon>Mycobacteroides</taxon>
        <taxon>Mycobacteroides abscessus</taxon>
    </lineage>
</organism>
<dbReference type="KEGG" id="mab:MAB_1735"/>
<evidence type="ECO:0000313" key="1">
    <source>
        <dbReference type="EMBL" id="CAM61820.1"/>
    </source>
</evidence>
<gene>
    <name evidence="1" type="ordered locus">MAB_1735</name>
</gene>
<evidence type="ECO:0000313" key="2">
    <source>
        <dbReference type="Proteomes" id="UP000007137"/>
    </source>
</evidence>
<dbReference type="EMBL" id="CU458896">
    <property type="protein sequence ID" value="CAM61820.1"/>
    <property type="molecule type" value="Genomic_DNA"/>
</dbReference>
<dbReference type="Proteomes" id="UP000007137">
    <property type="component" value="Chromosome"/>
</dbReference>